<gene>
    <name evidence="1" type="ORF">OV287_06310</name>
</gene>
<sequence>MRHLDLRQAVPYTPGKSLAEDPLTLAITSLGMISSIGHSVVEACAALRAGIVRPRPLPGCDALDVDLGELVPVVGHPVAGITDGFYLSGVWLRLAERAVSDLLSWGEVPGPEDADFWAGCDVLLVTPCLDPERFPILTDAETVTAMTSEYVEGFLELTRLPVASRSIQVLSAGHVGVARALELAGQRARAGSARRCLVVAADSYVDPDALDWLAWHRRLKVPDRAVGLMPGEAAAAVMVESQQSVRARKAKVRAWVDRVSFGAAHDRASSRDGAGLAAAVAPLLEPGTGLAADVLCDINGEEWRARGYGNALVRLGARLGQHALILPAGSLGDTGAASGAIALCAATRAFERNYARSDLALVLSTSENGESAAIRVRRA</sequence>
<reference evidence="1 2" key="1">
    <citation type="submission" date="2022-11" db="EMBL/GenBank/DDBJ databases">
        <title>Minimal conservation of predation-associated metabolite biosynthetic gene clusters underscores biosynthetic potential of Myxococcota including descriptions for ten novel species: Archangium lansinium sp. nov., Myxococcus landrumus sp. nov., Nannocystis bai.</title>
        <authorList>
            <person name="Ahearne A."/>
            <person name="Stevens C."/>
            <person name="Phillips K."/>
        </authorList>
    </citation>
    <scope>NUCLEOTIDE SEQUENCE [LARGE SCALE GENOMIC DNA]</scope>
    <source>
        <strain evidence="1 2">MIWBW</strain>
    </source>
</reference>
<dbReference type="Proteomes" id="UP001207654">
    <property type="component" value="Unassembled WGS sequence"/>
</dbReference>
<protein>
    <recommendedName>
        <fullName evidence="3">3-oxoacyl-[acyl-carrier-protein] synthase-1</fullName>
    </recommendedName>
</protein>
<keyword evidence="2" id="KW-1185">Reference proteome</keyword>
<dbReference type="Gene3D" id="3.40.47.10">
    <property type="match status" value="1"/>
</dbReference>
<organism evidence="1 2">
    <name type="scientific">Archangium lansingense</name>
    <dbReference type="NCBI Taxonomy" id="2995310"/>
    <lineage>
        <taxon>Bacteria</taxon>
        <taxon>Pseudomonadati</taxon>
        <taxon>Myxococcota</taxon>
        <taxon>Myxococcia</taxon>
        <taxon>Myxococcales</taxon>
        <taxon>Cystobacterineae</taxon>
        <taxon>Archangiaceae</taxon>
        <taxon>Archangium</taxon>
    </lineage>
</organism>
<dbReference type="RefSeq" id="WP_267533074.1">
    <property type="nucleotide sequence ID" value="NZ_JAPNKA010000001.1"/>
</dbReference>
<accession>A0ABT3ZZH6</accession>
<evidence type="ECO:0008006" key="3">
    <source>
        <dbReference type="Google" id="ProtNLM"/>
    </source>
</evidence>
<comment type="caution">
    <text evidence="1">The sequence shown here is derived from an EMBL/GenBank/DDBJ whole genome shotgun (WGS) entry which is preliminary data.</text>
</comment>
<name>A0ABT3ZZH6_9BACT</name>
<dbReference type="EMBL" id="JAPNKA010000001">
    <property type="protein sequence ID" value="MCY1074092.1"/>
    <property type="molecule type" value="Genomic_DNA"/>
</dbReference>
<evidence type="ECO:0000313" key="2">
    <source>
        <dbReference type="Proteomes" id="UP001207654"/>
    </source>
</evidence>
<evidence type="ECO:0000313" key="1">
    <source>
        <dbReference type="EMBL" id="MCY1074092.1"/>
    </source>
</evidence>
<dbReference type="InterPro" id="IPR016039">
    <property type="entry name" value="Thiolase-like"/>
</dbReference>
<dbReference type="SUPFAM" id="SSF53901">
    <property type="entry name" value="Thiolase-like"/>
    <property type="match status" value="2"/>
</dbReference>
<proteinExistence type="predicted"/>